<protein>
    <submittedName>
        <fullName evidence="1">Glycosyltransferase</fullName>
    </submittedName>
</protein>
<accession>A0A931LVB0</accession>
<dbReference type="Proteomes" id="UP000727962">
    <property type="component" value="Unassembled WGS sequence"/>
</dbReference>
<dbReference type="SUPFAM" id="SSF53756">
    <property type="entry name" value="UDP-Glycosyltransferase/glycogen phosphorylase"/>
    <property type="match status" value="1"/>
</dbReference>
<gene>
    <name evidence="1" type="ORF">HYR64_05355</name>
</gene>
<evidence type="ECO:0000313" key="2">
    <source>
        <dbReference type="Proteomes" id="UP000727962"/>
    </source>
</evidence>
<proteinExistence type="predicted"/>
<sequence length="367" mass="41647">MTGPKIAVMCETTIGYGTPQVPTFSTALAEHFQTRPIVFSPYDEIRPMRELYPKIDIEVIPLHSKRYLPPGRAEYVIRSAKRIDEIKPDLLVAFCTYTLPVLRRMRHRPKKIVYYSLESLSNYPRSELYINRKLAPMIDVVIYPEFNRAALDGGRGHMLGRPVVVMVNNVHPSSTSDRVLPAEKRNGRIIHPGSIAYEVTFAEYFLDERSQGYPLDILGLLYGQKLKDEIGGMKRNVRYLGVVDEKKLADLRKDYSWGIVIWNPNTENGRLAAPNKLFDYLASGVPAISAPHPQAAEIIAKYGCGLLMPDWTYESFMSTIDEALLISRSGRYQTYVDACVRAHREELSWDHQFAKFLTAFEAVGGLA</sequence>
<comment type="caution">
    <text evidence="1">The sequence shown here is derived from an EMBL/GenBank/DDBJ whole genome shotgun (WGS) entry which is preliminary data.</text>
</comment>
<reference evidence="1" key="1">
    <citation type="submission" date="2020-07" db="EMBL/GenBank/DDBJ databases">
        <title>Huge and variable diversity of episymbiotic CPR bacteria and DPANN archaea in groundwater ecosystems.</title>
        <authorList>
            <person name="He C.Y."/>
            <person name="Keren R."/>
            <person name="Whittaker M."/>
            <person name="Farag I.F."/>
            <person name="Doudna J."/>
            <person name="Cate J.H.D."/>
            <person name="Banfield J.F."/>
        </authorList>
    </citation>
    <scope>NUCLEOTIDE SEQUENCE</scope>
    <source>
        <strain evidence="1">NC_groundwater_17_Pr7_B-0.1um_64_12</strain>
    </source>
</reference>
<evidence type="ECO:0000313" key="1">
    <source>
        <dbReference type="EMBL" id="MBI1756516.1"/>
    </source>
</evidence>
<dbReference type="EMBL" id="JACOSL010000033">
    <property type="protein sequence ID" value="MBI1756516.1"/>
    <property type="molecule type" value="Genomic_DNA"/>
</dbReference>
<dbReference type="AlphaFoldDB" id="A0A931LVB0"/>
<dbReference type="Gene3D" id="3.40.50.2000">
    <property type="entry name" value="Glycogen Phosphorylase B"/>
    <property type="match status" value="1"/>
</dbReference>
<name>A0A931LVB0_FIMGI</name>
<organism evidence="1 2">
    <name type="scientific">Fimbriimonas ginsengisoli</name>
    <dbReference type="NCBI Taxonomy" id="1005039"/>
    <lineage>
        <taxon>Bacteria</taxon>
        <taxon>Bacillati</taxon>
        <taxon>Armatimonadota</taxon>
        <taxon>Fimbriimonadia</taxon>
        <taxon>Fimbriimonadales</taxon>
        <taxon>Fimbriimonadaceae</taxon>
        <taxon>Fimbriimonas</taxon>
    </lineage>
</organism>